<dbReference type="EMBL" id="CAJFCW020000002">
    <property type="protein sequence ID" value="CAG9089489.1"/>
    <property type="molecule type" value="Genomic_DNA"/>
</dbReference>
<evidence type="ECO:0000256" key="1">
    <source>
        <dbReference type="SAM" id="MobiDB-lite"/>
    </source>
</evidence>
<accession>A0A811K1H6</accession>
<evidence type="ECO:0000313" key="3">
    <source>
        <dbReference type="Proteomes" id="UP000614601"/>
    </source>
</evidence>
<comment type="caution">
    <text evidence="2">The sequence shown here is derived from an EMBL/GenBank/DDBJ whole genome shotgun (WGS) entry which is preliminary data.</text>
</comment>
<feature type="region of interest" description="Disordered" evidence="1">
    <location>
        <begin position="41"/>
        <end position="75"/>
    </location>
</feature>
<sequence length="75" mass="8741">MLSKVQKRRIIDLYIDIGNCNIVAERLGHSVKTVLKVIKATPRKQRKRPPRPKLIDERIGRQSIRSFQPKLLPDI</sequence>
<name>A0A811K1H6_9BILA</name>
<organism evidence="2 3">
    <name type="scientific">Bursaphelenchus okinawaensis</name>
    <dbReference type="NCBI Taxonomy" id="465554"/>
    <lineage>
        <taxon>Eukaryota</taxon>
        <taxon>Metazoa</taxon>
        <taxon>Ecdysozoa</taxon>
        <taxon>Nematoda</taxon>
        <taxon>Chromadorea</taxon>
        <taxon>Rhabditida</taxon>
        <taxon>Tylenchina</taxon>
        <taxon>Tylenchomorpha</taxon>
        <taxon>Aphelenchoidea</taxon>
        <taxon>Aphelenchoididae</taxon>
        <taxon>Bursaphelenchus</taxon>
    </lineage>
</organism>
<gene>
    <name evidence="2" type="ORF">BOKJ2_LOCUS2719</name>
</gene>
<dbReference type="Proteomes" id="UP000783686">
    <property type="component" value="Unassembled WGS sequence"/>
</dbReference>
<feature type="compositionally biased region" description="Basic residues" evidence="1">
    <location>
        <begin position="41"/>
        <end position="51"/>
    </location>
</feature>
<proteinExistence type="predicted"/>
<evidence type="ECO:0000313" key="2">
    <source>
        <dbReference type="EMBL" id="CAD5209502.1"/>
    </source>
</evidence>
<reference evidence="2" key="1">
    <citation type="submission" date="2020-09" db="EMBL/GenBank/DDBJ databases">
        <authorList>
            <person name="Kikuchi T."/>
        </authorList>
    </citation>
    <scope>NUCLEOTIDE SEQUENCE</scope>
    <source>
        <strain evidence="2">SH1</strain>
    </source>
</reference>
<protein>
    <recommendedName>
        <fullName evidence="4">Transposase IS30-like HTH domain-containing protein</fullName>
    </recommendedName>
</protein>
<keyword evidence="3" id="KW-1185">Reference proteome</keyword>
<dbReference type="AlphaFoldDB" id="A0A811K1H6"/>
<dbReference type="EMBL" id="CAJFDH010000002">
    <property type="protein sequence ID" value="CAD5209502.1"/>
    <property type="molecule type" value="Genomic_DNA"/>
</dbReference>
<dbReference type="Proteomes" id="UP000614601">
    <property type="component" value="Unassembled WGS sequence"/>
</dbReference>
<evidence type="ECO:0008006" key="4">
    <source>
        <dbReference type="Google" id="ProtNLM"/>
    </source>
</evidence>